<dbReference type="HOGENOM" id="CLU_931025_0_0_1"/>
<sequence length="299" mass="32080">MGAPSKLPPEQLSSVANVQTDTSLTKNPIVKGDYTPWLTGPAVLKHGHSVSPLSTLARAPSKPPPDLLVPSTHPSTTLTNEVAKEAPVPATASALTCAPGLAPSHALDRLGFEPVEIAENAPAKTIPSMKTVPLVVNQDASLAHVFMTPGADGFFPSQCHADTHEFIGRFKAHIYNKVSMDSMTEAFGGTDDVDTKVVVEKGKGKQHAITMDTEVVAEKGKQQPVNEKNDKSNNVDELITTLEDQSTNQLHLQRLPKLKDMLLSSKKLVIISALPSHDSNLTRGKHMFMNSTMDYLGPS</sequence>
<gene>
    <name evidence="2" type="ORF">M404DRAFT_34679</name>
</gene>
<feature type="region of interest" description="Disordered" evidence="1">
    <location>
        <begin position="53"/>
        <end position="75"/>
    </location>
</feature>
<accession>A0A0C3N197</accession>
<dbReference type="AlphaFoldDB" id="A0A0C3N197"/>
<feature type="compositionally biased region" description="Polar residues" evidence="1">
    <location>
        <begin position="11"/>
        <end position="26"/>
    </location>
</feature>
<dbReference type="InParanoid" id="A0A0C3N197"/>
<name>A0A0C3N197_PISTI</name>
<evidence type="ECO:0000256" key="1">
    <source>
        <dbReference type="SAM" id="MobiDB-lite"/>
    </source>
</evidence>
<reference evidence="3" key="2">
    <citation type="submission" date="2015-01" db="EMBL/GenBank/DDBJ databases">
        <title>Evolutionary Origins and Diversification of the Mycorrhizal Mutualists.</title>
        <authorList>
            <consortium name="DOE Joint Genome Institute"/>
            <consortium name="Mycorrhizal Genomics Consortium"/>
            <person name="Kohler A."/>
            <person name="Kuo A."/>
            <person name="Nagy L.G."/>
            <person name="Floudas D."/>
            <person name="Copeland A."/>
            <person name="Barry K.W."/>
            <person name="Cichocki N."/>
            <person name="Veneault-Fourrey C."/>
            <person name="LaButti K."/>
            <person name="Lindquist E.A."/>
            <person name="Lipzen A."/>
            <person name="Lundell T."/>
            <person name="Morin E."/>
            <person name="Murat C."/>
            <person name="Riley R."/>
            <person name="Ohm R."/>
            <person name="Sun H."/>
            <person name="Tunlid A."/>
            <person name="Henrissat B."/>
            <person name="Grigoriev I.V."/>
            <person name="Hibbett D.S."/>
            <person name="Martin F."/>
        </authorList>
    </citation>
    <scope>NUCLEOTIDE SEQUENCE [LARGE SCALE GENOMIC DNA]</scope>
    <source>
        <strain evidence="3">Marx 270</strain>
    </source>
</reference>
<evidence type="ECO:0000313" key="2">
    <source>
        <dbReference type="EMBL" id="KIN94839.1"/>
    </source>
</evidence>
<evidence type="ECO:0000313" key="3">
    <source>
        <dbReference type="Proteomes" id="UP000054217"/>
    </source>
</evidence>
<dbReference type="Proteomes" id="UP000054217">
    <property type="component" value="Unassembled WGS sequence"/>
</dbReference>
<reference evidence="2 3" key="1">
    <citation type="submission" date="2014-04" db="EMBL/GenBank/DDBJ databases">
        <authorList>
            <consortium name="DOE Joint Genome Institute"/>
            <person name="Kuo A."/>
            <person name="Kohler A."/>
            <person name="Costa M.D."/>
            <person name="Nagy L.G."/>
            <person name="Floudas D."/>
            <person name="Copeland A."/>
            <person name="Barry K.W."/>
            <person name="Cichocki N."/>
            <person name="Veneault-Fourrey C."/>
            <person name="LaButti K."/>
            <person name="Lindquist E.A."/>
            <person name="Lipzen A."/>
            <person name="Lundell T."/>
            <person name="Morin E."/>
            <person name="Murat C."/>
            <person name="Sun H."/>
            <person name="Tunlid A."/>
            <person name="Henrissat B."/>
            <person name="Grigoriev I.V."/>
            <person name="Hibbett D.S."/>
            <person name="Martin F."/>
            <person name="Nordberg H.P."/>
            <person name="Cantor M.N."/>
            <person name="Hua S.X."/>
        </authorList>
    </citation>
    <scope>NUCLEOTIDE SEQUENCE [LARGE SCALE GENOMIC DNA]</scope>
    <source>
        <strain evidence="2 3">Marx 270</strain>
    </source>
</reference>
<dbReference type="EMBL" id="KN832084">
    <property type="protein sequence ID" value="KIN94839.1"/>
    <property type="molecule type" value="Genomic_DNA"/>
</dbReference>
<keyword evidence="3" id="KW-1185">Reference proteome</keyword>
<feature type="region of interest" description="Disordered" evidence="1">
    <location>
        <begin position="1"/>
        <end position="35"/>
    </location>
</feature>
<dbReference type="OrthoDB" id="2670943at2759"/>
<proteinExistence type="predicted"/>
<organism evidence="2 3">
    <name type="scientific">Pisolithus tinctorius Marx 270</name>
    <dbReference type="NCBI Taxonomy" id="870435"/>
    <lineage>
        <taxon>Eukaryota</taxon>
        <taxon>Fungi</taxon>
        <taxon>Dikarya</taxon>
        <taxon>Basidiomycota</taxon>
        <taxon>Agaricomycotina</taxon>
        <taxon>Agaricomycetes</taxon>
        <taxon>Agaricomycetidae</taxon>
        <taxon>Boletales</taxon>
        <taxon>Sclerodermatineae</taxon>
        <taxon>Pisolithaceae</taxon>
        <taxon>Pisolithus</taxon>
    </lineage>
</organism>
<protein>
    <submittedName>
        <fullName evidence="2">Uncharacterized protein</fullName>
    </submittedName>
</protein>